<gene>
    <name evidence="1" type="ORF">LCGC14_1542770</name>
</gene>
<dbReference type="AlphaFoldDB" id="A0A0F9ISM5"/>
<evidence type="ECO:0008006" key="2">
    <source>
        <dbReference type="Google" id="ProtNLM"/>
    </source>
</evidence>
<name>A0A0F9ISM5_9ZZZZ</name>
<sequence>MTEWQPIESAPKDRTDVLLAELRLINGKVDYGEIDVGSWEKEPLGFDEVGDPYFVWMSNFGRIQDPTHWMFLPETPT</sequence>
<accession>A0A0F9ISM5</accession>
<evidence type="ECO:0000313" key="1">
    <source>
        <dbReference type="EMBL" id="KKM60343.1"/>
    </source>
</evidence>
<organism evidence="1">
    <name type="scientific">marine sediment metagenome</name>
    <dbReference type="NCBI Taxonomy" id="412755"/>
    <lineage>
        <taxon>unclassified sequences</taxon>
        <taxon>metagenomes</taxon>
        <taxon>ecological metagenomes</taxon>
    </lineage>
</organism>
<reference evidence="1" key="1">
    <citation type="journal article" date="2015" name="Nature">
        <title>Complex archaea that bridge the gap between prokaryotes and eukaryotes.</title>
        <authorList>
            <person name="Spang A."/>
            <person name="Saw J.H."/>
            <person name="Jorgensen S.L."/>
            <person name="Zaremba-Niedzwiedzka K."/>
            <person name="Martijn J."/>
            <person name="Lind A.E."/>
            <person name="van Eijk R."/>
            <person name="Schleper C."/>
            <person name="Guy L."/>
            <person name="Ettema T.J."/>
        </authorList>
    </citation>
    <scope>NUCLEOTIDE SEQUENCE</scope>
</reference>
<dbReference type="EMBL" id="LAZR01011695">
    <property type="protein sequence ID" value="KKM60343.1"/>
    <property type="molecule type" value="Genomic_DNA"/>
</dbReference>
<comment type="caution">
    <text evidence="1">The sequence shown here is derived from an EMBL/GenBank/DDBJ whole genome shotgun (WGS) entry which is preliminary data.</text>
</comment>
<protein>
    <recommendedName>
        <fullName evidence="2">DUF551 domain-containing protein</fullName>
    </recommendedName>
</protein>
<proteinExistence type="predicted"/>